<evidence type="ECO:0000313" key="1">
    <source>
        <dbReference type="EMBL" id="KAJ3995744.1"/>
    </source>
</evidence>
<reference evidence="1" key="1">
    <citation type="submission" date="2022-08" db="EMBL/GenBank/DDBJ databases">
        <authorList>
            <consortium name="DOE Joint Genome Institute"/>
            <person name="Min B."/>
            <person name="Riley R."/>
            <person name="Sierra-Patev S."/>
            <person name="Naranjo-Ortiz M."/>
            <person name="Looney B."/>
            <person name="Konkel Z."/>
            <person name="Slot J.C."/>
            <person name="Sakamoto Y."/>
            <person name="Steenwyk J.L."/>
            <person name="Rokas A."/>
            <person name="Carro J."/>
            <person name="Camarero S."/>
            <person name="Ferreira P."/>
            <person name="Molpeceres G."/>
            <person name="Ruiz-Duenas F.J."/>
            <person name="Serrano A."/>
            <person name="Henrissat B."/>
            <person name="Drula E."/>
            <person name="Hughes K.W."/>
            <person name="Mata J.L."/>
            <person name="Ishikawa N.K."/>
            <person name="Vargas-Isla R."/>
            <person name="Ushijima S."/>
            <person name="Smith C.A."/>
            <person name="Ahrendt S."/>
            <person name="Andreopoulos W."/>
            <person name="He G."/>
            <person name="Labutti K."/>
            <person name="Lipzen A."/>
            <person name="Ng V."/>
            <person name="Sandor L."/>
            <person name="Barry K."/>
            <person name="Martinez A.T."/>
            <person name="Xiao Y."/>
            <person name="Gibbons J.G."/>
            <person name="Terashima K."/>
            <person name="Hibbett D.S."/>
            <person name="Grigoriev I.V."/>
        </authorList>
    </citation>
    <scope>NUCLEOTIDE SEQUENCE</scope>
    <source>
        <strain evidence="1">TFB10827</strain>
    </source>
</reference>
<evidence type="ECO:0000313" key="2">
    <source>
        <dbReference type="Proteomes" id="UP001163828"/>
    </source>
</evidence>
<gene>
    <name evidence="1" type="ORF">F5050DRAFT_1764886</name>
</gene>
<dbReference type="Proteomes" id="UP001163828">
    <property type="component" value="Unassembled WGS sequence"/>
</dbReference>
<organism evidence="1 2">
    <name type="scientific">Lentinula boryana</name>
    <dbReference type="NCBI Taxonomy" id="40481"/>
    <lineage>
        <taxon>Eukaryota</taxon>
        <taxon>Fungi</taxon>
        <taxon>Dikarya</taxon>
        <taxon>Basidiomycota</taxon>
        <taxon>Agaricomycotina</taxon>
        <taxon>Agaricomycetes</taxon>
        <taxon>Agaricomycetidae</taxon>
        <taxon>Agaricales</taxon>
        <taxon>Marasmiineae</taxon>
        <taxon>Omphalotaceae</taxon>
        <taxon>Lentinula</taxon>
    </lineage>
</organism>
<name>A0ABQ8QB53_9AGAR</name>
<sequence length="54" mass="5939">MKLLASFLKREHNFGPRVFDEALYAMYHLPSPLLPGYGSNSNIHSSGLSSGENS</sequence>
<proteinExistence type="predicted"/>
<dbReference type="EMBL" id="MU790641">
    <property type="protein sequence ID" value="KAJ3995744.1"/>
    <property type="molecule type" value="Genomic_DNA"/>
</dbReference>
<protein>
    <submittedName>
        <fullName evidence="1">Uncharacterized protein</fullName>
    </submittedName>
</protein>
<accession>A0ABQ8QB53</accession>
<comment type="caution">
    <text evidence="1">The sequence shown here is derived from an EMBL/GenBank/DDBJ whole genome shotgun (WGS) entry which is preliminary data.</text>
</comment>
<keyword evidence="2" id="KW-1185">Reference proteome</keyword>